<proteinExistence type="predicted"/>
<reference evidence="1 2" key="1">
    <citation type="journal article" date="2011" name="J. Bacteriol.">
        <title>Draft genome sequence of the anoxygenic filamentous phototrophic bacterium Oscillochloris trichoides subsp. DG-6.</title>
        <authorList>
            <person name="Kuznetsov B.B."/>
            <person name="Ivanovsky R.N."/>
            <person name="Keppen O.I."/>
            <person name="Sukhacheva M.V."/>
            <person name="Bumazhkin B.K."/>
            <person name="Patutina E.O."/>
            <person name="Beletsky A.V."/>
            <person name="Mardanov A.V."/>
            <person name="Baslerov R.V."/>
            <person name="Panteleeva A.N."/>
            <person name="Kolganova T.V."/>
            <person name="Ravin N.V."/>
            <person name="Skryabin K.G."/>
        </authorList>
    </citation>
    <scope>NUCLEOTIDE SEQUENCE [LARGE SCALE GENOMIC DNA]</scope>
    <source>
        <strain evidence="1 2">DG-6</strain>
    </source>
</reference>
<dbReference type="Proteomes" id="UP000054010">
    <property type="component" value="Unassembled WGS sequence"/>
</dbReference>
<evidence type="ECO:0000313" key="1">
    <source>
        <dbReference type="EMBL" id="EFO79697.1"/>
    </source>
</evidence>
<gene>
    <name evidence="1" type="ORF">OSCT_2382</name>
</gene>
<dbReference type="NCBIfam" id="TIGR02710">
    <property type="entry name" value="TIGR02710 family CRISPR-associated CARF protein"/>
    <property type="match status" value="2"/>
</dbReference>
<dbReference type="EMBL" id="ADVR01000106">
    <property type="protein sequence ID" value="EFO79697.1"/>
    <property type="molecule type" value="Genomic_DNA"/>
</dbReference>
<organism evidence="1 2">
    <name type="scientific">Oscillochloris trichoides DG-6</name>
    <dbReference type="NCBI Taxonomy" id="765420"/>
    <lineage>
        <taxon>Bacteria</taxon>
        <taxon>Bacillati</taxon>
        <taxon>Chloroflexota</taxon>
        <taxon>Chloroflexia</taxon>
        <taxon>Chloroflexales</taxon>
        <taxon>Chloroflexineae</taxon>
        <taxon>Oscillochloridaceae</taxon>
        <taxon>Oscillochloris</taxon>
    </lineage>
</organism>
<evidence type="ECO:0000313" key="2">
    <source>
        <dbReference type="Proteomes" id="UP000054010"/>
    </source>
</evidence>
<dbReference type="InterPro" id="IPR014082">
    <property type="entry name" value="CRISPR-assoc_prot_Cas02710"/>
</dbReference>
<protein>
    <submittedName>
        <fullName evidence="1">CRISPR-associated protein, TIGR02710 family</fullName>
    </submittedName>
</protein>
<dbReference type="eggNOG" id="COG0457">
    <property type="taxonomic scope" value="Bacteria"/>
</dbReference>
<comment type="caution">
    <text evidence="1">The sequence shown here is derived from an EMBL/GenBank/DDBJ whole genome shotgun (WGS) entry which is preliminary data.</text>
</comment>
<sequence length="432" mass="47673">MPTILILTVGGSSAPIVSAIREHHPTFVAFVTSKDQSGPPPRLGSYTTVDGPGEPCDVRNAVRCPSCKAEISPRQAKPSIVAQAGLAADAYQIIQVEPDDLNEAFATLRDLLADLHVRFPHDKLVTDYTGGTKTMSTALALAALERGDCELTLMLGDRPDLQRVADGTQMSSAVDTRSWRVQRSLDLAAEFFDHYDYSAAEQSLTGVIRDIVLTSALRTTIQRRVQLARGFDAWDRFDHATAFSLLEPFAKALDSHWKTLLCLNGRGKTSGYETVFDLLRNAERRAARARYDDAVARLYRATELFAQIRLQQQYDLHTSDLDLSKLPEALRSIYADRPSSDGKIRLGLQESYALLGKLDDPLGSAFAQVSGPLNNALTRRNQSILAHGTRPMNQHDYHDLASHLYTLINTARPQIKCGHEAPQFPPLKAILP</sequence>
<accession>E1IGD1</accession>
<name>E1IGD1_9CHLR</name>
<dbReference type="STRING" id="765420.OSCT_2382"/>
<dbReference type="HOGENOM" id="CLU_045222_0_0_0"/>
<dbReference type="AlphaFoldDB" id="E1IGD1"/>
<keyword evidence="2" id="KW-1185">Reference proteome</keyword>
<dbReference type="Pfam" id="PF09670">
    <property type="entry name" value="Cas_Cas02710"/>
    <property type="match status" value="1"/>
</dbReference>